<reference evidence="6" key="1">
    <citation type="journal article" date="2016" name="Genome Announc.">
        <title>Draft genome sequences of fungus Aspergillus calidoustus.</title>
        <authorList>
            <person name="Horn F."/>
            <person name="Linde J."/>
            <person name="Mattern D.J."/>
            <person name="Walther G."/>
            <person name="Guthke R."/>
            <person name="Scherlach K."/>
            <person name="Martin K."/>
            <person name="Brakhage A.A."/>
            <person name="Petzke L."/>
            <person name="Valiante V."/>
        </authorList>
    </citation>
    <scope>NUCLEOTIDE SEQUENCE [LARGE SCALE GENOMIC DNA]</scope>
    <source>
        <strain evidence="6">SF006504</strain>
    </source>
</reference>
<keyword evidence="6" id="KW-1185">Reference proteome</keyword>
<dbReference type="OrthoDB" id="6500128at2759"/>
<dbReference type="EMBL" id="CDMC01000016">
    <property type="protein sequence ID" value="CEL09976.1"/>
    <property type="molecule type" value="Genomic_DNA"/>
</dbReference>
<dbReference type="STRING" id="454130.A0A0U5GGL5"/>
<dbReference type="GO" id="GO:0034974">
    <property type="term" value="C:Swi5-Swi2 complex"/>
    <property type="evidence" value="ECO:0007669"/>
    <property type="project" value="TreeGrafter"/>
</dbReference>
<evidence type="ECO:0000256" key="2">
    <source>
        <dbReference type="ARBA" id="ARBA00022763"/>
    </source>
</evidence>
<dbReference type="InterPro" id="IPR010760">
    <property type="entry name" value="DNA-repair_Swi5"/>
</dbReference>
<evidence type="ECO:0008006" key="7">
    <source>
        <dbReference type="Google" id="ProtNLM"/>
    </source>
</evidence>
<feature type="compositionally biased region" description="Polar residues" evidence="4">
    <location>
        <begin position="16"/>
        <end position="27"/>
    </location>
</feature>
<dbReference type="Pfam" id="PF07061">
    <property type="entry name" value="Swi5"/>
    <property type="match status" value="1"/>
</dbReference>
<dbReference type="GO" id="GO:0032798">
    <property type="term" value="C:Swi5-Sfr1 complex"/>
    <property type="evidence" value="ECO:0007669"/>
    <property type="project" value="TreeGrafter"/>
</dbReference>
<comment type="similarity">
    <text evidence="1">Belongs to the SWI5/SAE3 family.</text>
</comment>
<dbReference type="PANTHER" id="PTHR28529:SF2">
    <property type="entry name" value="DNA REPAIR PROTEIN SWI5 HOMOLOG"/>
    <property type="match status" value="1"/>
</dbReference>
<dbReference type="AlphaFoldDB" id="A0A0U5GGL5"/>
<gene>
    <name evidence="5" type="ORF">ASPCAL13104</name>
</gene>
<dbReference type="PANTHER" id="PTHR28529">
    <property type="entry name" value="DNA REPAIR PROTEIN SWI5 HOMOLOG"/>
    <property type="match status" value="1"/>
</dbReference>
<dbReference type="OMA" id="TTVKRHI"/>
<keyword evidence="2" id="KW-0227">DNA damage</keyword>
<evidence type="ECO:0000256" key="4">
    <source>
        <dbReference type="SAM" id="MobiDB-lite"/>
    </source>
</evidence>
<feature type="region of interest" description="Disordered" evidence="4">
    <location>
        <begin position="1"/>
        <end position="31"/>
    </location>
</feature>
<evidence type="ECO:0000256" key="3">
    <source>
        <dbReference type="ARBA" id="ARBA00023204"/>
    </source>
</evidence>
<dbReference type="GO" id="GO:0010772">
    <property type="term" value="P:meiotic DNA recombinase assembly involved in reciprocal meiotic recombination"/>
    <property type="evidence" value="ECO:0007669"/>
    <property type="project" value="TreeGrafter"/>
</dbReference>
<sequence>MSPKTDLASPAPKAQQGESPSTPSQVSQRDKKLETLRAMNKDLESQVAAIESQVAEIRAKLKNDPSETVKRHIRLLHEYNEIKDVGQGLIALIADACGMRQVDVEREFGVCEKD</sequence>
<dbReference type="Gene3D" id="1.20.5.170">
    <property type="match status" value="1"/>
</dbReference>
<evidence type="ECO:0000313" key="6">
    <source>
        <dbReference type="Proteomes" id="UP000054771"/>
    </source>
</evidence>
<evidence type="ECO:0000313" key="5">
    <source>
        <dbReference type="EMBL" id="CEL09976.1"/>
    </source>
</evidence>
<organism evidence="5 6">
    <name type="scientific">Aspergillus calidoustus</name>
    <dbReference type="NCBI Taxonomy" id="454130"/>
    <lineage>
        <taxon>Eukaryota</taxon>
        <taxon>Fungi</taxon>
        <taxon>Dikarya</taxon>
        <taxon>Ascomycota</taxon>
        <taxon>Pezizomycotina</taxon>
        <taxon>Eurotiomycetes</taxon>
        <taxon>Eurotiomycetidae</taxon>
        <taxon>Eurotiales</taxon>
        <taxon>Aspergillaceae</taxon>
        <taxon>Aspergillus</taxon>
        <taxon>Aspergillus subgen. Nidulantes</taxon>
    </lineage>
</organism>
<accession>A0A0U5GGL5</accession>
<keyword evidence="3" id="KW-0234">DNA repair</keyword>
<dbReference type="Proteomes" id="UP000054771">
    <property type="component" value="Unassembled WGS sequence"/>
</dbReference>
<proteinExistence type="inferred from homology"/>
<dbReference type="FunFam" id="1.20.5.170:FF:000056">
    <property type="entry name" value="DNA repair protein SWI5 homolog"/>
    <property type="match status" value="1"/>
</dbReference>
<dbReference type="GO" id="GO:0000709">
    <property type="term" value="P:meiotic joint molecule formation"/>
    <property type="evidence" value="ECO:0007669"/>
    <property type="project" value="TreeGrafter"/>
</dbReference>
<evidence type="ECO:0000256" key="1">
    <source>
        <dbReference type="ARBA" id="ARBA00008060"/>
    </source>
</evidence>
<protein>
    <recommendedName>
        <fullName evidence="7">DNA repair protein Swi5/Sae3</fullName>
    </recommendedName>
</protein>
<name>A0A0U5GGL5_ASPCI</name>